<dbReference type="InterPro" id="IPR020843">
    <property type="entry name" value="ER"/>
</dbReference>
<name>A0ABP9B544_9PSEU</name>
<evidence type="ECO:0000256" key="3">
    <source>
        <dbReference type="ARBA" id="ARBA00022833"/>
    </source>
</evidence>
<dbReference type="InterPro" id="IPR002328">
    <property type="entry name" value="ADH_Zn_CS"/>
</dbReference>
<evidence type="ECO:0000256" key="6">
    <source>
        <dbReference type="RuleBase" id="RU361277"/>
    </source>
</evidence>
<dbReference type="Pfam" id="PF00107">
    <property type="entry name" value="ADH_zinc_N"/>
    <property type="match status" value="1"/>
</dbReference>
<dbReference type="InterPro" id="IPR013154">
    <property type="entry name" value="ADH-like_N"/>
</dbReference>
<evidence type="ECO:0000256" key="2">
    <source>
        <dbReference type="ARBA" id="ARBA00022723"/>
    </source>
</evidence>
<dbReference type="SMART" id="SM00829">
    <property type="entry name" value="PKS_ER"/>
    <property type="match status" value="1"/>
</dbReference>
<evidence type="ECO:0000259" key="7">
    <source>
        <dbReference type="SMART" id="SM00829"/>
    </source>
</evidence>
<keyword evidence="5" id="KW-0520">NAD</keyword>
<sequence>MKTRGALLWEPGTRSGWSVEEIELDPPKENEALIKLAASGVCHSDDHLDTGDIPLPWSPVLGGHEGAGVVEEIGPGVTAVKPGDHVVLSFLPACGRCRMCVKGRSNMCELGAGVLAGVAPDGTHRVHAQGRGVGCMSYLGTFAPYVVAPLDAVIPIPADMPLDKAALIGCGVPTGWGSSVYAAEIELGDTVVVVGTGGVGMNAVQGARHKGARNVVAVDPAPFKREKAVEFGATHVAKDYDEAAQVVESLTNGQGADRVIITVGVVTGDLMNPAQEMTRRGGVMVLTGAAPVLQRDVPFDLFTFAMSGKRLQGSLYGTTTSRTDVPLLADLYLRGELKLDELITRTYSLDDINQAFRDMHDGKNVRGVIVYD</sequence>
<evidence type="ECO:0000256" key="4">
    <source>
        <dbReference type="ARBA" id="ARBA00023002"/>
    </source>
</evidence>
<keyword evidence="9" id="KW-1185">Reference proteome</keyword>
<dbReference type="InterPro" id="IPR011032">
    <property type="entry name" value="GroES-like_sf"/>
</dbReference>
<gene>
    <name evidence="8" type="ORF">GCM10023200_26610</name>
</gene>
<feature type="domain" description="Enoyl reductase (ER)" evidence="7">
    <location>
        <begin position="12"/>
        <end position="369"/>
    </location>
</feature>
<accession>A0ABP9B544</accession>
<evidence type="ECO:0000313" key="9">
    <source>
        <dbReference type="Proteomes" id="UP001500928"/>
    </source>
</evidence>
<dbReference type="InterPro" id="IPR013149">
    <property type="entry name" value="ADH-like_C"/>
</dbReference>
<comment type="caution">
    <text evidence="8">The sequence shown here is derived from an EMBL/GenBank/DDBJ whole genome shotgun (WGS) entry which is preliminary data.</text>
</comment>
<proteinExistence type="inferred from homology"/>
<comment type="similarity">
    <text evidence="1 6">Belongs to the zinc-containing alcohol dehydrogenase family.</text>
</comment>
<evidence type="ECO:0000256" key="1">
    <source>
        <dbReference type="ARBA" id="ARBA00008072"/>
    </source>
</evidence>
<keyword evidence="2 6" id="KW-0479">Metal-binding</keyword>
<dbReference type="SUPFAM" id="SSF50129">
    <property type="entry name" value="GroES-like"/>
    <property type="match status" value="2"/>
</dbReference>
<dbReference type="PROSITE" id="PS00059">
    <property type="entry name" value="ADH_ZINC"/>
    <property type="match status" value="1"/>
</dbReference>
<evidence type="ECO:0000256" key="5">
    <source>
        <dbReference type="ARBA" id="ARBA00023027"/>
    </source>
</evidence>
<dbReference type="PANTHER" id="PTHR43880:SF12">
    <property type="entry name" value="ALCOHOL DEHYDROGENASE CLASS-3"/>
    <property type="match status" value="1"/>
</dbReference>
<keyword evidence="4" id="KW-0560">Oxidoreductase</keyword>
<protein>
    <submittedName>
        <fullName evidence="8">NDMA-dependent alcohol dehydrogenase</fullName>
    </submittedName>
</protein>
<dbReference type="CDD" id="cd08279">
    <property type="entry name" value="Zn_ADH_class_III"/>
    <property type="match status" value="1"/>
</dbReference>
<dbReference type="PANTHER" id="PTHR43880">
    <property type="entry name" value="ALCOHOL DEHYDROGENASE"/>
    <property type="match status" value="1"/>
</dbReference>
<dbReference type="Proteomes" id="UP001500928">
    <property type="component" value="Unassembled WGS sequence"/>
</dbReference>
<reference evidence="9" key="1">
    <citation type="journal article" date="2019" name="Int. J. Syst. Evol. Microbiol.">
        <title>The Global Catalogue of Microorganisms (GCM) 10K type strain sequencing project: providing services to taxonomists for standard genome sequencing and annotation.</title>
        <authorList>
            <consortium name="The Broad Institute Genomics Platform"/>
            <consortium name="The Broad Institute Genome Sequencing Center for Infectious Disease"/>
            <person name="Wu L."/>
            <person name="Ma J."/>
        </authorList>
    </citation>
    <scope>NUCLEOTIDE SEQUENCE [LARGE SCALE GENOMIC DNA]</scope>
    <source>
        <strain evidence="9">JCM 17979</strain>
    </source>
</reference>
<keyword evidence="3 6" id="KW-0862">Zinc</keyword>
<dbReference type="Pfam" id="PF08240">
    <property type="entry name" value="ADH_N"/>
    <property type="match status" value="1"/>
</dbReference>
<organism evidence="8 9">
    <name type="scientific">Actinomycetospora chlora</name>
    <dbReference type="NCBI Taxonomy" id="663608"/>
    <lineage>
        <taxon>Bacteria</taxon>
        <taxon>Bacillati</taxon>
        <taxon>Actinomycetota</taxon>
        <taxon>Actinomycetes</taxon>
        <taxon>Pseudonocardiales</taxon>
        <taxon>Pseudonocardiaceae</taxon>
        <taxon>Actinomycetospora</taxon>
    </lineage>
</organism>
<dbReference type="Gene3D" id="3.90.180.10">
    <property type="entry name" value="Medium-chain alcohol dehydrogenases, catalytic domain"/>
    <property type="match status" value="1"/>
</dbReference>
<dbReference type="RefSeq" id="WP_345415079.1">
    <property type="nucleotide sequence ID" value="NZ_BAABHO010000018.1"/>
</dbReference>
<dbReference type="InterPro" id="IPR036291">
    <property type="entry name" value="NAD(P)-bd_dom_sf"/>
</dbReference>
<dbReference type="Gene3D" id="3.40.50.720">
    <property type="entry name" value="NAD(P)-binding Rossmann-like Domain"/>
    <property type="match status" value="1"/>
</dbReference>
<dbReference type="SUPFAM" id="SSF51735">
    <property type="entry name" value="NAD(P)-binding Rossmann-fold domains"/>
    <property type="match status" value="1"/>
</dbReference>
<evidence type="ECO:0000313" key="8">
    <source>
        <dbReference type="EMBL" id="GAA4790356.1"/>
    </source>
</evidence>
<dbReference type="InterPro" id="IPR023921">
    <property type="entry name" value="ADH_Zn_actinomycetes"/>
</dbReference>
<comment type="cofactor">
    <cofactor evidence="6">
        <name>Zn(2+)</name>
        <dbReference type="ChEBI" id="CHEBI:29105"/>
    </cofactor>
</comment>
<dbReference type="NCBIfam" id="TIGR03989">
    <property type="entry name" value="Rxyl_3153"/>
    <property type="match status" value="1"/>
</dbReference>
<dbReference type="EMBL" id="BAABHO010000018">
    <property type="protein sequence ID" value="GAA4790356.1"/>
    <property type="molecule type" value="Genomic_DNA"/>
</dbReference>